<evidence type="ECO:0000313" key="1">
    <source>
        <dbReference type="EMBL" id="AWN03690.1"/>
    </source>
</evidence>
<keyword evidence="2" id="KW-1185">Reference proteome</keyword>
<evidence type="ECO:0000313" key="2">
    <source>
        <dbReference type="Proteomes" id="UP000246975"/>
    </source>
</evidence>
<dbReference type="EMBL" id="MH153804">
    <property type="protein sequence ID" value="AWN03690.1"/>
    <property type="molecule type" value="Genomic_DNA"/>
</dbReference>
<gene>
    <name evidence="1" type="primary">70</name>
    <name evidence="1" type="ORF">PBI_JACE_70</name>
</gene>
<name>A0A2U8UJ96_9CAUD</name>
<accession>A0A2U8UJ96</accession>
<dbReference type="KEGG" id="vg:54992234"/>
<protein>
    <submittedName>
        <fullName evidence="1">Uncharacterized protein</fullName>
    </submittedName>
</protein>
<reference evidence="1 2" key="1">
    <citation type="submission" date="2018-03" db="EMBL/GenBank/DDBJ databases">
        <authorList>
            <person name="Garlena R.A."/>
            <person name="Russell D.A."/>
            <person name="Pope W.H."/>
            <person name="Jacobs-Sera D."/>
            <person name="Hatfull G.F."/>
        </authorList>
    </citation>
    <scope>NUCLEOTIDE SEQUENCE [LARGE SCALE GENOMIC DNA]</scope>
</reference>
<sequence length="117" mass="12897">MRLRRYTLPALLAVALVALPACSSMNQQDRVCTVHDKSREQHVSGSDGKTSTSYTNRVATSCGTFVVNDSIAGGYNSLDTFNALQVGHTYELRTGDYRVGFLDMFPNIIEIHREVAP</sequence>
<proteinExistence type="predicted"/>
<organism evidence="1 2">
    <name type="scientific">Gordonia phage Jace</name>
    <dbReference type="NCBI Taxonomy" id="2182360"/>
    <lineage>
        <taxon>Viruses</taxon>
        <taxon>Duplodnaviria</taxon>
        <taxon>Heunggongvirae</taxon>
        <taxon>Uroviricota</taxon>
        <taxon>Caudoviricetes</taxon>
        <taxon>Jacevirus</taxon>
        <taxon>Jacevirus jace</taxon>
    </lineage>
</organism>
<dbReference type="RefSeq" id="YP_009801716.1">
    <property type="nucleotide sequence ID" value="NC_047974.1"/>
</dbReference>
<dbReference type="Proteomes" id="UP000246975">
    <property type="component" value="Segment"/>
</dbReference>
<dbReference type="GeneID" id="54992234"/>